<accession>A0A0J0YV24</accession>
<dbReference type="AlphaFoldDB" id="A0A0J0YV24"/>
<comment type="caution">
    <text evidence="3">The sequence shown here is derived from an EMBL/GenBank/DDBJ whole genome shotgun (WGS) entry which is preliminary data.</text>
</comment>
<dbReference type="EMBL" id="JTDO01000001">
    <property type="protein sequence ID" value="KLT73937.1"/>
    <property type="molecule type" value="Genomic_DNA"/>
</dbReference>
<evidence type="ECO:0008006" key="5">
    <source>
        <dbReference type="Google" id="ProtNLM"/>
    </source>
</evidence>
<dbReference type="STRING" id="1470200.PL75_00965"/>
<dbReference type="Gene3D" id="3.40.50.2000">
    <property type="entry name" value="Glycogen Phosphorylase B"/>
    <property type="match status" value="2"/>
</dbReference>
<reference evidence="3 4" key="1">
    <citation type="submission" date="2014-11" db="EMBL/GenBank/DDBJ databases">
        <title>Genome of a novel goose pathogen.</title>
        <authorList>
            <person name="Hansen C.M."/>
            <person name="Hueffer K."/>
            <person name="Choi S.C."/>
        </authorList>
    </citation>
    <scope>NUCLEOTIDE SEQUENCE [LARGE SCALE GENOMIC DNA]</scope>
    <source>
        <strain evidence="3 4">KH1503</strain>
    </source>
</reference>
<sequence length="918" mass="106115">MTIQSIINSIFSYFRSKKQLRKINKLFKDNNIIIVPCNTFFNANNFSKIQNKVFVFNNLPKDRYDLIIRHKSTPLHKNRKLAWATFEISGASQSQYIAKKLGLSLGETGMLSYIGGGRSRNSLYQSGASINIHKNTNFLMVKLITASNLDFEIQEIGLISKTHASINSPETTIPSPTIHLQKLTEKLSTVLDQDTYLIYANISPNIADGSSIWMSSVSDILATNYKTILLLKENLRNNIIISNIKNIENIILLQPTDYSNLNLLDEKMALEIIRTIDGIHPQLRGVFVRGVTAANELISNRQFKYRSISYITDFYEVKDGKIEISEEKTRLVKNIALQSRLLLIQTQEMKNKIFSLIGYEHNNYAYLPPSLPDQIFQPKLSNPTKKSDVLEIKIGYAGKIMPNWGVEELLTWAKDFNKTNKNLKIKLFIAANKISAPGEQRKPFVAKIHQLISQSGAEHYTTFNREQCINLLKEMDYVWAYRPGFFEDNTLELSTKLLEAIAMQQKLICYPSTIHKNELGENYPFYVRNQDDFNQIMENKNTVYDLSKIAKHLEIKHSISNVAQRIKKLQPFNIINSQVNEPLICFASHDFKFIDGYISQLKSNGRRVIRDKWEWGQVINLQKTKNNYNNADIIFCEWGLANAVWFSRNNIENKPLYIRVHAQEIRERAQKFGKQIDFNKVTKVIFVSKRIRDEYIKLFRIPIEKTIVIPNFVFDDEFKPIKNFKKNPNKVVLGMVGIVPQLKRLDRAVDTLEALLKEGIDAELRIKGHRPENMEMMKAPSRAQEMEYYYNIYKNIEAKGLSNKIIFDDWGNDVALWYQDVDFILSPSDSESFHYALADGVLAGCIPIVWSWEEAHTIYRDDWIVDSIYAAKNHILNFLHKKNEQTLQENRNYIIDNYGKNIIFNQITSIISGSNNVK</sequence>
<dbReference type="PANTHER" id="PTHR12526:SF629">
    <property type="entry name" value="TEICHURONIC ACID BIOSYNTHESIS GLYCOSYLTRANSFERASE TUAH-RELATED"/>
    <property type="match status" value="1"/>
</dbReference>
<evidence type="ECO:0000313" key="4">
    <source>
        <dbReference type="Proteomes" id="UP000036027"/>
    </source>
</evidence>
<dbReference type="RefSeq" id="WP_047760031.1">
    <property type="nucleotide sequence ID" value="NZ_CP091510.1"/>
</dbReference>
<evidence type="ECO:0000256" key="1">
    <source>
        <dbReference type="ARBA" id="ARBA00022676"/>
    </source>
</evidence>
<dbReference type="CDD" id="cd03801">
    <property type="entry name" value="GT4_PimA-like"/>
    <property type="match status" value="1"/>
</dbReference>
<protein>
    <recommendedName>
        <fullName evidence="5">Glycosyl transferase family 1 domain-containing protein</fullName>
    </recommendedName>
</protein>
<organism evidence="3 4">
    <name type="scientific">Neisseria arctica</name>
    <dbReference type="NCBI Taxonomy" id="1470200"/>
    <lineage>
        <taxon>Bacteria</taxon>
        <taxon>Pseudomonadati</taxon>
        <taxon>Pseudomonadota</taxon>
        <taxon>Betaproteobacteria</taxon>
        <taxon>Neisseriales</taxon>
        <taxon>Neisseriaceae</taxon>
        <taxon>Neisseria</taxon>
    </lineage>
</organism>
<gene>
    <name evidence="3" type="ORF">PL75_00965</name>
</gene>
<keyword evidence="4" id="KW-1185">Reference proteome</keyword>
<dbReference type="SUPFAM" id="SSF53756">
    <property type="entry name" value="UDP-Glycosyltransferase/glycogen phosphorylase"/>
    <property type="match status" value="2"/>
</dbReference>
<evidence type="ECO:0000256" key="2">
    <source>
        <dbReference type="ARBA" id="ARBA00022679"/>
    </source>
</evidence>
<dbReference type="GO" id="GO:0016757">
    <property type="term" value="F:glycosyltransferase activity"/>
    <property type="evidence" value="ECO:0007669"/>
    <property type="project" value="UniProtKB-KW"/>
</dbReference>
<evidence type="ECO:0000313" key="3">
    <source>
        <dbReference type="EMBL" id="KLT73937.1"/>
    </source>
</evidence>
<name>A0A0J0YV24_9NEIS</name>
<dbReference type="PANTHER" id="PTHR12526">
    <property type="entry name" value="GLYCOSYLTRANSFERASE"/>
    <property type="match status" value="1"/>
</dbReference>
<keyword evidence="2" id="KW-0808">Transferase</keyword>
<keyword evidence="1" id="KW-0328">Glycosyltransferase</keyword>
<dbReference type="PATRIC" id="fig|1470200.3.peg.225"/>
<dbReference type="Proteomes" id="UP000036027">
    <property type="component" value="Unassembled WGS sequence"/>
</dbReference>
<dbReference type="OrthoDB" id="8596473at2"/>
<proteinExistence type="predicted"/>